<dbReference type="InterPro" id="IPR015422">
    <property type="entry name" value="PyrdxlP-dep_Trfase_small"/>
</dbReference>
<keyword evidence="6" id="KW-0663">Pyridoxal phosphate</keyword>
<evidence type="ECO:0000256" key="5">
    <source>
        <dbReference type="ARBA" id="ARBA00022679"/>
    </source>
</evidence>
<dbReference type="EC" id="2.6.1.1" evidence="7"/>
<dbReference type="Pfam" id="PF00155">
    <property type="entry name" value="Aminotran_1_2"/>
    <property type="match status" value="1"/>
</dbReference>
<evidence type="ECO:0000313" key="10">
    <source>
        <dbReference type="Proteomes" id="UP001345013"/>
    </source>
</evidence>
<dbReference type="PANTHER" id="PTHR11879:SF55">
    <property type="entry name" value="GLUTAMATE OXALOACETATE TRANSAMINASE 1, ISOFORM B"/>
    <property type="match status" value="1"/>
</dbReference>
<dbReference type="Gene3D" id="3.40.640.10">
    <property type="entry name" value="Type I PLP-dependent aspartate aminotransferase-like (Major domain)"/>
    <property type="match status" value="1"/>
</dbReference>
<dbReference type="SUPFAM" id="SSF53383">
    <property type="entry name" value="PLP-dependent transferases"/>
    <property type="match status" value="1"/>
</dbReference>
<dbReference type="Gene3D" id="3.90.1150.10">
    <property type="entry name" value="Aspartate Aminotransferase, domain 1"/>
    <property type="match status" value="1"/>
</dbReference>
<proteinExistence type="inferred from homology"/>
<gene>
    <name evidence="9" type="primary">AAT2</name>
    <name evidence="9" type="ORF">LTR24_003133</name>
</gene>
<evidence type="ECO:0000256" key="2">
    <source>
        <dbReference type="ARBA" id="ARBA00007441"/>
    </source>
</evidence>
<dbReference type="PANTHER" id="PTHR11879">
    <property type="entry name" value="ASPARTATE AMINOTRANSFERASE"/>
    <property type="match status" value="1"/>
</dbReference>
<dbReference type="PRINTS" id="PR00799">
    <property type="entry name" value="TRANSAMINASE"/>
</dbReference>
<reference evidence="9 10" key="1">
    <citation type="submission" date="2023-08" db="EMBL/GenBank/DDBJ databases">
        <title>Black Yeasts Isolated from many extreme environments.</title>
        <authorList>
            <person name="Coleine C."/>
            <person name="Stajich J.E."/>
            <person name="Selbmann L."/>
        </authorList>
    </citation>
    <scope>NUCLEOTIDE SEQUENCE [LARGE SCALE GENOMIC DNA]</scope>
    <source>
        <strain evidence="9 10">CCFEE 5885</strain>
    </source>
</reference>
<sequence>MDAYRSMLLTAQPHSIVVLHACAHNPTGCDPTREQWAEIGRIMKERQLFPLFDAAYLGFNSGSVDEDAYAIRLFVNELEMEAAVAVSFAKNMGLYGERVGCTFLVTKTAEIAGNCESVMERLQRSEVSNPPAFGAKIASLILDDDKLTEMWYADLRTMCSRIRQMREALYRLLVENGAPGEWSHVVNQSGMFSFLGLPYDIVIKLRERYHIYMADNSRISLAGLNTSNVEYVAKAITESLQASEPATKGPAVTAML</sequence>
<comment type="cofactor">
    <cofactor evidence="1">
        <name>pyridoxal 5'-phosphate</name>
        <dbReference type="ChEBI" id="CHEBI:597326"/>
    </cofactor>
</comment>
<dbReference type="CDD" id="cd00609">
    <property type="entry name" value="AAT_like"/>
    <property type="match status" value="1"/>
</dbReference>
<evidence type="ECO:0000256" key="7">
    <source>
        <dbReference type="RuleBase" id="RU000480"/>
    </source>
</evidence>
<keyword evidence="4 7" id="KW-0032">Aminotransferase</keyword>
<comment type="similarity">
    <text evidence="2">Belongs to the class-I pyridoxal-phosphate-dependent aminotransferase family.</text>
</comment>
<keyword evidence="10" id="KW-1185">Reference proteome</keyword>
<evidence type="ECO:0000256" key="1">
    <source>
        <dbReference type="ARBA" id="ARBA00001933"/>
    </source>
</evidence>
<accession>A0ABR0KG01</accession>
<evidence type="ECO:0000256" key="6">
    <source>
        <dbReference type="ARBA" id="ARBA00022898"/>
    </source>
</evidence>
<organism evidence="9 10">
    <name type="scientific">Lithohypha guttulata</name>
    <dbReference type="NCBI Taxonomy" id="1690604"/>
    <lineage>
        <taxon>Eukaryota</taxon>
        <taxon>Fungi</taxon>
        <taxon>Dikarya</taxon>
        <taxon>Ascomycota</taxon>
        <taxon>Pezizomycotina</taxon>
        <taxon>Eurotiomycetes</taxon>
        <taxon>Chaetothyriomycetidae</taxon>
        <taxon>Chaetothyriales</taxon>
        <taxon>Trichomeriaceae</taxon>
        <taxon>Lithohypha</taxon>
    </lineage>
</organism>
<keyword evidence="5 7" id="KW-0808">Transferase</keyword>
<dbReference type="Proteomes" id="UP001345013">
    <property type="component" value="Unassembled WGS sequence"/>
</dbReference>
<dbReference type="InterPro" id="IPR004838">
    <property type="entry name" value="NHTrfase_class1_PyrdxlP-BS"/>
</dbReference>
<name>A0ABR0KG01_9EURO</name>
<dbReference type="EMBL" id="JAVRRG010000028">
    <property type="protein sequence ID" value="KAK5095421.1"/>
    <property type="molecule type" value="Genomic_DNA"/>
</dbReference>
<dbReference type="InterPro" id="IPR000796">
    <property type="entry name" value="Asp_trans"/>
</dbReference>
<evidence type="ECO:0000256" key="4">
    <source>
        <dbReference type="ARBA" id="ARBA00022576"/>
    </source>
</evidence>
<dbReference type="InterPro" id="IPR004839">
    <property type="entry name" value="Aminotransferase_I/II_large"/>
</dbReference>
<protein>
    <recommendedName>
        <fullName evidence="7">Aspartate aminotransferase</fullName>
        <ecNumber evidence="7">2.6.1.1</ecNumber>
    </recommendedName>
</protein>
<dbReference type="InterPro" id="IPR015421">
    <property type="entry name" value="PyrdxlP-dep_Trfase_major"/>
</dbReference>
<comment type="subunit">
    <text evidence="3 7">Homodimer.</text>
</comment>
<evidence type="ECO:0000256" key="3">
    <source>
        <dbReference type="ARBA" id="ARBA00011738"/>
    </source>
</evidence>
<comment type="miscellaneous">
    <text evidence="7">In eukaryotes there are cytoplasmic, mitochondrial and chloroplastic isozymes.</text>
</comment>
<dbReference type="InterPro" id="IPR015424">
    <property type="entry name" value="PyrdxlP-dep_Trfase"/>
</dbReference>
<evidence type="ECO:0000313" key="9">
    <source>
        <dbReference type="EMBL" id="KAK5095421.1"/>
    </source>
</evidence>
<feature type="domain" description="Aminotransferase class I/classII large" evidence="8">
    <location>
        <begin position="1"/>
        <end position="236"/>
    </location>
</feature>
<comment type="catalytic activity">
    <reaction evidence="7">
        <text>L-aspartate + 2-oxoglutarate = oxaloacetate + L-glutamate</text>
        <dbReference type="Rhea" id="RHEA:21824"/>
        <dbReference type="ChEBI" id="CHEBI:16452"/>
        <dbReference type="ChEBI" id="CHEBI:16810"/>
        <dbReference type="ChEBI" id="CHEBI:29985"/>
        <dbReference type="ChEBI" id="CHEBI:29991"/>
        <dbReference type="EC" id="2.6.1.1"/>
    </reaction>
</comment>
<evidence type="ECO:0000259" key="8">
    <source>
        <dbReference type="Pfam" id="PF00155"/>
    </source>
</evidence>
<comment type="caution">
    <text evidence="9">The sequence shown here is derived from an EMBL/GenBank/DDBJ whole genome shotgun (WGS) entry which is preliminary data.</text>
</comment>
<dbReference type="GO" id="GO:0004069">
    <property type="term" value="F:L-aspartate:2-oxoglutarate aminotransferase activity"/>
    <property type="evidence" value="ECO:0007669"/>
    <property type="project" value="UniProtKB-EC"/>
</dbReference>
<dbReference type="PROSITE" id="PS00105">
    <property type="entry name" value="AA_TRANSFER_CLASS_1"/>
    <property type="match status" value="1"/>
</dbReference>